<dbReference type="OMA" id="QWVRCSP"/>
<dbReference type="GO" id="GO:0030502">
    <property type="term" value="P:negative regulation of bone mineralization"/>
    <property type="evidence" value="ECO:0007669"/>
    <property type="project" value="Ensembl"/>
</dbReference>
<dbReference type="InParanoid" id="G1TRF0"/>
<feature type="region of interest" description="Disordered" evidence="1">
    <location>
        <begin position="86"/>
        <end position="116"/>
    </location>
</feature>
<proteinExistence type="predicted"/>
<feature type="compositionally biased region" description="Gly residues" evidence="1">
    <location>
        <begin position="96"/>
        <end position="110"/>
    </location>
</feature>
<dbReference type="GO" id="GO:0030141">
    <property type="term" value="C:secretory granule"/>
    <property type="evidence" value="ECO:0007669"/>
    <property type="project" value="TreeGrafter"/>
</dbReference>
<dbReference type="eggNOG" id="ENOG502S72N">
    <property type="taxonomic scope" value="Eukaryota"/>
</dbReference>
<dbReference type="InterPro" id="IPR007455">
    <property type="entry name" value="Serglycin"/>
</dbReference>
<organism evidence="3 4">
    <name type="scientific">Oryctolagus cuniculus</name>
    <name type="common">Rabbit</name>
    <dbReference type="NCBI Taxonomy" id="9986"/>
    <lineage>
        <taxon>Eukaryota</taxon>
        <taxon>Metazoa</taxon>
        <taxon>Chordata</taxon>
        <taxon>Craniata</taxon>
        <taxon>Vertebrata</taxon>
        <taxon>Euteleostomi</taxon>
        <taxon>Mammalia</taxon>
        <taxon>Eutheria</taxon>
        <taxon>Euarchontoglires</taxon>
        <taxon>Glires</taxon>
        <taxon>Lagomorpha</taxon>
        <taxon>Leporidae</taxon>
        <taxon>Oryctolagus</taxon>
    </lineage>
</organism>
<dbReference type="GO" id="GO:0033363">
    <property type="term" value="P:secretory granule organization"/>
    <property type="evidence" value="ECO:0007669"/>
    <property type="project" value="TreeGrafter"/>
</dbReference>
<name>G1TRF0_RABIT</name>
<dbReference type="FunCoup" id="G1TRF0">
    <property type="interactions" value="30"/>
</dbReference>
<dbReference type="EMBL" id="AAGW02036936">
    <property type="status" value="NOT_ANNOTATED_CDS"/>
    <property type="molecule type" value="Genomic_DNA"/>
</dbReference>
<feature type="signal peptide" evidence="2">
    <location>
        <begin position="1"/>
        <end position="27"/>
    </location>
</feature>
<evidence type="ECO:0000313" key="4">
    <source>
        <dbReference type="Proteomes" id="UP000001811"/>
    </source>
</evidence>
<dbReference type="Proteomes" id="UP000001811">
    <property type="component" value="Chromosome 18"/>
</dbReference>
<evidence type="ECO:0000256" key="2">
    <source>
        <dbReference type="SAM" id="SignalP"/>
    </source>
</evidence>
<dbReference type="AlphaFoldDB" id="G1TRF0"/>
<dbReference type="PANTHER" id="PTHR17178">
    <property type="entry name" value="SECRETORY GRANULE PROTEOGLYCAN CORE PROTEIN"/>
    <property type="match status" value="1"/>
</dbReference>
<keyword evidence="4" id="KW-1185">Reference proteome</keyword>
<protein>
    <submittedName>
        <fullName evidence="3">Serglycin</fullName>
    </submittedName>
</protein>
<evidence type="ECO:0000256" key="1">
    <source>
        <dbReference type="SAM" id="MobiDB-lite"/>
    </source>
</evidence>
<dbReference type="GO" id="GO:0005615">
    <property type="term" value="C:extracellular space"/>
    <property type="evidence" value="ECO:0007669"/>
    <property type="project" value="Ensembl"/>
</dbReference>
<keyword evidence="2" id="KW-0732">Signal</keyword>
<reference evidence="3 4" key="1">
    <citation type="journal article" date="2011" name="Nature">
        <title>A high-resolution map of human evolutionary constraint using 29 mammals.</title>
        <authorList>
            <person name="Lindblad-Toh K."/>
            <person name="Garber M."/>
            <person name="Zuk O."/>
            <person name="Lin M.F."/>
            <person name="Parker B.J."/>
            <person name="Washietl S."/>
            <person name="Kheradpour P."/>
            <person name="Ernst J."/>
            <person name="Jordan G."/>
            <person name="Mauceli E."/>
            <person name="Ward L.D."/>
            <person name="Lowe C.B."/>
            <person name="Holloway A.K."/>
            <person name="Clamp M."/>
            <person name="Gnerre S."/>
            <person name="Alfoldi J."/>
            <person name="Beal K."/>
            <person name="Chang J."/>
            <person name="Clawson H."/>
            <person name="Cuff J."/>
            <person name="Di Palma F."/>
            <person name="Fitzgerald S."/>
            <person name="Flicek P."/>
            <person name="Guttman M."/>
            <person name="Hubisz M.J."/>
            <person name="Jaffe D.B."/>
            <person name="Jungreis I."/>
            <person name="Kent W.J."/>
            <person name="Kostka D."/>
            <person name="Lara M."/>
            <person name="Martins A.L."/>
            <person name="Massingham T."/>
            <person name="Moltke I."/>
            <person name="Raney B.J."/>
            <person name="Rasmussen M.D."/>
            <person name="Robinson J."/>
            <person name="Stark A."/>
            <person name="Vilella A.J."/>
            <person name="Wen J."/>
            <person name="Xie X."/>
            <person name="Zody M.C."/>
            <person name="Baldwin J."/>
            <person name="Bloom T."/>
            <person name="Chin C.W."/>
            <person name="Heiman D."/>
            <person name="Nicol R."/>
            <person name="Nusbaum C."/>
            <person name="Young S."/>
            <person name="Wilkinson J."/>
            <person name="Worley K.C."/>
            <person name="Kovar C.L."/>
            <person name="Muzny D.M."/>
            <person name="Gibbs R.A."/>
            <person name="Cree A."/>
            <person name="Dihn H.H."/>
            <person name="Fowler G."/>
            <person name="Jhangiani S."/>
            <person name="Joshi V."/>
            <person name="Lee S."/>
            <person name="Lewis L.R."/>
            <person name="Nazareth L.V."/>
            <person name="Okwuonu G."/>
            <person name="Santibanez J."/>
            <person name="Warren W.C."/>
            <person name="Mardis E.R."/>
            <person name="Weinstock G.M."/>
            <person name="Wilson R.K."/>
            <person name="Delehaunty K."/>
            <person name="Dooling D."/>
            <person name="Fronik C."/>
            <person name="Fulton L."/>
            <person name="Fulton B."/>
            <person name="Graves T."/>
            <person name="Minx P."/>
            <person name="Sodergren E."/>
            <person name="Birney E."/>
            <person name="Margulies E.H."/>
            <person name="Herrero J."/>
            <person name="Green E.D."/>
            <person name="Haussler D."/>
            <person name="Siepel A."/>
            <person name="Goldman N."/>
            <person name="Pollard K.S."/>
            <person name="Pedersen J.S."/>
            <person name="Lander E.S."/>
            <person name="Kellis M."/>
        </authorList>
    </citation>
    <scope>NUCLEOTIDE SEQUENCE [LARGE SCALE GENOMIC DNA]</scope>
    <source>
        <strain evidence="3 4">Thorbecke inbred</strain>
    </source>
</reference>
<dbReference type="Bgee" id="ENSOCUG00000024313">
    <property type="expression patterns" value="Expressed in blood and 17 other cell types or tissues"/>
</dbReference>
<dbReference type="GO" id="GO:0005794">
    <property type="term" value="C:Golgi apparatus"/>
    <property type="evidence" value="ECO:0007669"/>
    <property type="project" value="Ensembl"/>
</dbReference>
<dbReference type="STRING" id="9986.ENSOCUP00000019606"/>
<reference evidence="3" key="3">
    <citation type="submission" date="2025-09" db="UniProtKB">
        <authorList>
            <consortium name="Ensembl"/>
        </authorList>
    </citation>
    <scope>IDENTIFICATION</scope>
    <source>
        <strain evidence="3">Thorbecke</strain>
    </source>
</reference>
<gene>
    <name evidence="3" type="primary">SRGN</name>
</gene>
<dbReference type="GO" id="GO:0140507">
    <property type="term" value="P:granzyme-mediated programmed cell death signaling pathway"/>
    <property type="evidence" value="ECO:0007669"/>
    <property type="project" value="Ensembl"/>
</dbReference>
<dbReference type="Ensembl" id="ENSOCUT00000021266.1">
    <property type="protein sequence ID" value="ENSOCUP00000019606.1"/>
    <property type="gene ID" value="ENSOCUG00000024313.1"/>
</dbReference>
<dbReference type="GeneTree" id="ENSGT00390000000885"/>
<feature type="chain" id="PRO_5003422880" evidence="2">
    <location>
        <begin position="28"/>
        <end position="160"/>
    </location>
</feature>
<dbReference type="PANTHER" id="PTHR17178:SF0">
    <property type="entry name" value="SERGLYCIN"/>
    <property type="match status" value="1"/>
</dbReference>
<evidence type="ECO:0000313" key="3">
    <source>
        <dbReference type="Ensembl" id="ENSOCUP00000019606.1"/>
    </source>
</evidence>
<dbReference type="PaxDb" id="9986-ENSOCUP00000019606"/>
<sequence>TMQKLLTCSGLVLALGLILTLDSSVQGYPMRRARYQWVRCRPDSNSANCIDEKGPVFNLLPGDSNRILPLRTDPFFRTGPQRLNDAFPLSEDVSGSGSGSDLGSGSGSGSGSSLPTEVEWEYQPVQEDGVFYHNSEPLERNLPSASQDLGHGGLEYDFIK</sequence>
<dbReference type="HOGENOM" id="CLU_142594_0_0_1"/>
<reference evidence="3" key="2">
    <citation type="submission" date="2025-08" db="UniProtKB">
        <authorList>
            <consortium name="Ensembl"/>
        </authorList>
    </citation>
    <scope>IDENTIFICATION</scope>
    <source>
        <strain evidence="3">Thorbecke</strain>
    </source>
</reference>
<accession>G1TRF0</accession>
<dbReference type="Pfam" id="PF04360">
    <property type="entry name" value="Serglycin"/>
    <property type="match status" value="1"/>
</dbReference>